<evidence type="ECO:0000256" key="1">
    <source>
        <dbReference type="SAM" id="SignalP"/>
    </source>
</evidence>
<keyword evidence="1" id="KW-0732">Signal</keyword>
<dbReference type="AlphaFoldDB" id="A0A9Q0RWH9"/>
<dbReference type="Proteomes" id="UP001151699">
    <property type="component" value="Chromosome C"/>
</dbReference>
<feature type="signal peptide" evidence="1">
    <location>
        <begin position="1"/>
        <end position="20"/>
    </location>
</feature>
<dbReference type="EMBL" id="WJQU01000004">
    <property type="protein sequence ID" value="KAJ6635007.1"/>
    <property type="molecule type" value="Genomic_DNA"/>
</dbReference>
<reference evidence="2" key="1">
    <citation type="submission" date="2022-07" db="EMBL/GenBank/DDBJ databases">
        <authorList>
            <person name="Trinca V."/>
            <person name="Uliana J.V.C."/>
            <person name="Torres T.T."/>
            <person name="Ward R.J."/>
            <person name="Monesi N."/>
        </authorList>
    </citation>
    <scope>NUCLEOTIDE SEQUENCE</scope>
    <source>
        <strain evidence="2">HSMRA1968</strain>
        <tissue evidence="2">Whole embryos</tissue>
    </source>
</reference>
<feature type="non-terminal residue" evidence="2">
    <location>
        <position position="106"/>
    </location>
</feature>
<evidence type="ECO:0000313" key="2">
    <source>
        <dbReference type="EMBL" id="KAJ6635007.1"/>
    </source>
</evidence>
<keyword evidence="3" id="KW-1185">Reference proteome</keyword>
<gene>
    <name evidence="2" type="ORF">Bhyg_13589</name>
</gene>
<evidence type="ECO:0000313" key="3">
    <source>
        <dbReference type="Proteomes" id="UP001151699"/>
    </source>
</evidence>
<accession>A0A9Q0RWH9</accession>
<comment type="caution">
    <text evidence="2">The sequence shown here is derived from an EMBL/GenBank/DDBJ whole genome shotgun (WGS) entry which is preliminary data.</text>
</comment>
<proteinExistence type="predicted"/>
<protein>
    <submittedName>
        <fullName evidence="2">Uncharacterized protein</fullName>
    </submittedName>
</protein>
<sequence>MRVAVVLLLVLICGLASLEARPKHHKKGVIAQALDDICDFLKLHLGHGCDEMAENLILKEYRRARLGITDCHTYCRKQLNKNAGKCAPGGKLDFTFYCPVGTTCTC</sequence>
<organism evidence="2 3">
    <name type="scientific">Pseudolycoriella hygida</name>
    <dbReference type="NCBI Taxonomy" id="35572"/>
    <lineage>
        <taxon>Eukaryota</taxon>
        <taxon>Metazoa</taxon>
        <taxon>Ecdysozoa</taxon>
        <taxon>Arthropoda</taxon>
        <taxon>Hexapoda</taxon>
        <taxon>Insecta</taxon>
        <taxon>Pterygota</taxon>
        <taxon>Neoptera</taxon>
        <taxon>Endopterygota</taxon>
        <taxon>Diptera</taxon>
        <taxon>Nematocera</taxon>
        <taxon>Sciaroidea</taxon>
        <taxon>Sciaridae</taxon>
        <taxon>Pseudolycoriella</taxon>
    </lineage>
</organism>
<feature type="chain" id="PRO_5040199982" evidence="1">
    <location>
        <begin position="21"/>
        <end position="106"/>
    </location>
</feature>
<name>A0A9Q0RWH9_9DIPT</name>